<organism evidence="2 3">
    <name type="scientific">Desmophyllum pertusum</name>
    <dbReference type="NCBI Taxonomy" id="174260"/>
    <lineage>
        <taxon>Eukaryota</taxon>
        <taxon>Metazoa</taxon>
        <taxon>Cnidaria</taxon>
        <taxon>Anthozoa</taxon>
        <taxon>Hexacorallia</taxon>
        <taxon>Scleractinia</taxon>
        <taxon>Caryophylliina</taxon>
        <taxon>Caryophylliidae</taxon>
        <taxon>Desmophyllum</taxon>
    </lineage>
</organism>
<proteinExistence type="predicted"/>
<dbReference type="AlphaFoldDB" id="A0A9X0CT54"/>
<feature type="compositionally biased region" description="Acidic residues" evidence="1">
    <location>
        <begin position="31"/>
        <end position="44"/>
    </location>
</feature>
<evidence type="ECO:0000256" key="1">
    <source>
        <dbReference type="SAM" id="MobiDB-lite"/>
    </source>
</evidence>
<keyword evidence="3" id="KW-1185">Reference proteome</keyword>
<feature type="region of interest" description="Disordered" evidence="1">
    <location>
        <begin position="75"/>
        <end position="107"/>
    </location>
</feature>
<name>A0A9X0CT54_9CNID</name>
<feature type="region of interest" description="Disordered" evidence="1">
    <location>
        <begin position="1"/>
        <end position="44"/>
    </location>
</feature>
<sequence>MLHLPRTMMPKERRDVEVGGSETTGEKTQEEDYAEQGEESEEEIQITNETEVEDQEMVEQQAQDALRVFNLSCDELDHGDKEDDDNDSDSDYGSKLFSDGDFYNKLN</sequence>
<evidence type="ECO:0000313" key="2">
    <source>
        <dbReference type="EMBL" id="KAJ7375147.1"/>
    </source>
</evidence>
<evidence type="ECO:0000313" key="3">
    <source>
        <dbReference type="Proteomes" id="UP001163046"/>
    </source>
</evidence>
<protein>
    <submittedName>
        <fullName evidence="2">Uncharacterized protein</fullName>
    </submittedName>
</protein>
<dbReference type="Proteomes" id="UP001163046">
    <property type="component" value="Unassembled WGS sequence"/>
</dbReference>
<accession>A0A9X0CT54</accession>
<gene>
    <name evidence="2" type="ORF">OS493_001885</name>
</gene>
<reference evidence="2" key="1">
    <citation type="submission" date="2023-01" db="EMBL/GenBank/DDBJ databases">
        <title>Genome assembly of the deep-sea coral Lophelia pertusa.</title>
        <authorList>
            <person name="Herrera S."/>
            <person name="Cordes E."/>
        </authorList>
    </citation>
    <scope>NUCLEOTIDE SEQUENCE</scope>
    <source>
        <strain evidence="2">USNM1676648</strain>
        <tissue evidence="2">Polyp</tissue>
    </source>
</reference>
<dbReference type="EMBL" id="MU826826">
    <property type="protein sequence ID" value="KAJ7375147.1"/>
    <property type="molecule type" value="Genomic_DNA"/>
</dbReference>
<comment type="caution">
    <text evidence="2">The sequence shown here is derived from an EMBL/GenBank/DDBJ whole genome shotgun (WGS) entry which is preliminary data.</text>
</comment>